<gene>
    <name evidence="2" type="ORF">HDG40_004245</name>
</gene>
<dbReference type="Proteomes" id="UP000592780">
    <property type="component" value="Unassembled WGS sequence"/>
</dbReference>
<dbReference type="OrthoDB" id="8965451at2"/>
<evidence type="ECO:0000259" key="1">
    <source>
        <dbReference type="Pfam" id="PF14534"/>
    </source>
</evidence>
<reference evidence="2 3" key="1">
    <citation type="submission" date="2020-08" db="EMBL/GenBank/DDBJ databases">
        <title>Genomic Encyclopedia of Type Strains, Phase IV (KMG-V): Genome sequencing to study the core and pangenomes of soil and plant-associated prokaryotes.</title>
        <authorList>
            <person name="Whitman W."/>
        </authorList>
    </citation>
    <scope>NUCLEOTIDE SEQUENCE [LARGE SCALE GENOMIC DNA]</scope>
    <source>
        <strain evidence="2 3">JPY158</strain>
    </source>
</reference>
<protein>
    <submittedName>
        <fullName evidence="2">Ketosteroid isomerase-like protein</fullName>
    </submittedName>
</protein>
<sequence>MNHASVKSAVDALEQQRCDATVSEDLLTLASLLDDDLTFVHSSGYVHDKPEYLTFLSDKIKTHKIVRAQSLAYHFLPELVITTGQLEQWLQRRSDGSEINIRALVTQVWIKRETGWKLLYLHSGRLSD</sequence>
<keyword evidence="3" id="KW-1185">Reference proteome</keyword>
<accession>A0A7W8V7N4</accession>
<dbReference type="RefSeq" id="WP_018435832.1">
    <property type="nucleotide sequence ID" value="NZ_JACHDD010000006.1"/>
</dbReference>
<dbReference type="Pfam" id="PF14534">
    <property type="entry name" value="DUF4440"/>
    <property type="match status" value="1"/>
</dbReference>
<name>A0A7W8V7N4_PARAM</name>
<comment type="caution">
    <text evidence="2">The sequence shown here is derived from an EMBL/GenBank/DDBJ whole genome shotgun (WGS) entry which is preliminary data.</text>
</comment>
<evidence type="ECO:0000313" key="2">
    <source>
        <dbReference type="EMBL" id="MBB5426072.1"/>
    </source>
</evidence>
<proteinExistence type="predicted"/>
<organism evidence="2 3">
    <name type="scientific">Paraburkholderia atlantica</name>
    <dbReference type="NCBI Taxonomy" id="2654982"/>
    <lineage>
        <taxon>Bacteria</taxon>
        <taxon>Pseudomonadati</taxon>
        <taxon>Pseudomonadota</taxon>
        <taxon>Betaproteobacteria</taxon>
        <taxon>Burkholderiales</taxon>
        <taxon>Burkholderiaceae</taxon>
        <taxon>Paraburkholderia</taxon>
    </lineage>
</organism>
<evidence type="ECO:0000313" key="3">
    <source>
        <dbReference type="Proteomes" id="UP000592780"/>
    </source>
</evidence>
<dbReference type="EMBL" id="JACHDD010000006">
    <property type="protein sequence ID" value="MBB5426072.1"/>
    <property type="molecule type" value="Genomic_DNA"/>
</dbReference>
<dbReference type="InterPro" id="IPR027843">
    <property type="entry name" value="DUF4440"/>
</dbReference>
<keyword evidence="2" id="KW-0413">Isomerase</keyword>
<dbReference type="Gene3D" id="3.10.450.50">
    <property type="match status" value="1"/>
</dbReference>
<dbReference type="AlphaFoldDB" id="A0A7W8V7N4"/>
<dbReference type="SUPFAM" id="SSF54427">
    <property type="entry name" value="NTF2-like"/>
    <property type="match status" value="1"/>
</dbReference>
<dbReference type="GO" id="GO:0016853">
    <property type="term" value="F:isomerase activity"/>
    <property type="evidence" value="ECO:0007669"/>
    <property type="project" value="UniProtKB-KW"/>
</dbReference>
<feature type="domain" description="DUF4440" evidence="1">
    <location>
        <begin position="10"/>
        <end position="118"/>
    </location>
</feature>
<dbReference type="InterPro" id="IPR032710">
    <property type="entry name" value="NTF2-like_dom_sf"/>
</dbReference>